<dbReference type="RefSeq" id="WP_027692039.1">
    <property type="nucleotide sequence ID" value="NZ_CP037977.1"/>
</dbReference>
<accession>A0A2S5Y4E1</accession>
<proteinExistence type="predicted"/>
<evidence type="ECO:0000313" key="2">
    <source>
        <dbReference type="EMBL" id="PPI13466.1"/>
    </source>
</evidence>
<evidence type="ECO:0000256" key="1">
    <source>
        <dbReference type="SAM" id="Phobius"/>
    </source>
</evidence>
<dbReference type="Proteomes" id="UP000237966">
    <property type="component" value="Unassembled WGS sequence"/>
</dbReference>
<reference evidence="2 3" key="1">
    <citation type="submission" date="2018-02" db="EMBL/GenBank/DDBJ databases">
        <title>Bacteriophage NCPPB3778 and a type I-E CRISPR drive the evolution of the US Biological Select Agent, Rathayibacter toxicus.</title>
        <authorList>
            <person name="Davis E.W.II."/>
            <person name="Tabima J.F."/>
            <person name="Weisberg A.J."/>
            <person name="Lopes L.D."/>
            <person name="Wiseman M.S."/>
            <person name="Wiseman M.S."/>
            <person name="Pupko T."/>
            <person name="Belcher M.S."/>
            <person name="Sechler A.J."/>
            <person name="Tancos M.A."/>
            <person name="Schroeder B.K."/>
            <person name="Murray T.D."/>
            <person name="Luster D.G."/>
            <person name="Schneider W.L."/>
            <person name="Rogers E."/>
            <person name="Andreote F.D."/>
            <person name="Grunwald N.J."/>
            <person name="Putnam M.L."/>
            <person name="Chang J.H."/>
        </authorList>
    </citation>
    <scope>NUCLEOTIDE SEQUENCE [LARGE SCALE GENOMIC DNA]</scope>
    <source>
        <strain evidence="2 3">FH99</strain>
    </source>
</reference>
<dbReference type="AlphaFoldDB" id="A0A2S5Y4E1"/>
<gene>
    <name evidence="2" type="ORF">C5C51_10065</name>
</gene>
<feature type="transmembrane region" description="Helical" evidence="1">
    <location>
        <begin position="44"/>
        <end position="67"/>
    </location>
</feature>
<feature type="transmembrane region" description="Helical" evidence="1">
    <location>
        <begin position="15"/>
        <end position="38"/>
    </location>
</feature>
<keyword evidence="1" id="KW-0472">Membrane</keyword>
<keyword evidence="1" id="KW-0812">Transmembrane</keyword>
<name>A0A2S5Y4E1_9MICO</name>
<evidence type="ECO:0000313" key="3">
    <source>
        <dbReference type="Proteomes" id="UP000237966"/>
    </source>
</evidence>
<comment type="caution">
    <text evidence="2">The sequence shown here is derived from an EMBL/GenBank/DDBJ whole genome shotgun (WGS) entry which is preliminary data.</text>
</comment>
<organism evidence="2 3">
    <name type="scientific">Rathayibacter toxicus</name>
    <dbReference type="NCBI Taxonomy" id="145458"/>
    <lineage>
        <taxon>Bacteria</taxon>
        <taxon>Bacillati</taxon>
        <taxon>Actinomycetota</taxon>
        <taxon>Actinomycetes</taxon>
        <taxon>Micrococcales</taxon>
        <taxon>Microbacteriaceae</taxon>
        <taxon>Rathayibacter</taxon>
    </lineage>
</organism>
<sequence>MESSVYSETLRGPQWMFYMGLVVSAIVLGFVTSVIISISHGTSLPALVLVIIFLAVFLLTIAAFLFLSRRFVISVDGKSVQVKLIPFRVMNIPISAIRGISVVDVSASEAGGLGWRITASGQYALWSGGRAVRIETRSGAIRTIRSNHATEISDRVSKELDKARKM</sequence>
<keyword evidence="1" id="KW-1133">Transmembrane helix</keyword>
<evidence type="ECO:0008006" key="4">
    <source>
        <dbReference type="Google" id="ProtNLM"/>
    </source>
</evidence>
<protein>
    <recommendedName>
        <fullName evidence="4">DUF304 domain-containing protein</fullName>
    </recommendedName>
</protein>
<dbReference type="EMBL" id="PSWU01000014">
    <property type="protein sequence ID" value="PPI13466.1"/>
    <property type="molecule type" value="Genomic_DNA"/>
</dbReference>